<keyword evidence="2" id="KW-1185">Reference proteome</keyword>
<reference evidence="1" key="1">
    <citation type="submission" date="2020-04" db="EMBL/GenBank/DDBJ databases">
        <authorList>
            <person name="Broberg M."/>
        </authorList>
    </citation>
    <scope>NUCLEOTIDE SEQUENCE</scope>
</reference>
<sequence>MPLGNIPPSTNIRDYSSKRLRSRWPRALSKKYRRILRAHRNNPKKTSIPLMALGMTSKPVERVGVPSAAGWPEKVLRENEEYLAIASRFWVAKAKYLSEESRQNFIDGLTFLCPTGAADHCLTSHTLSTRYRDTQDLIYPILLKIVYSSSQHRKKKPFSRVTELYPDWNPDPDDATFDSWVPKEYIKEPPSGQKMVNRTYLKGELTRVEGKLKNHIDEKTNTLYLDLKVKLDMILGAINILGKQASSVKGTSTVSMIPLPKPTSHGTTQTVEDEEWEDIPGSTSRKEKEKPKAAEKTTPTTTQTPNSCRTAPAGTSRKKKKNTPEPSEKQPAASSLPSDKDSDTPLLRKVERARTGSDVQKSVSAPPGASRTPLPSSAPTSRSAKAKKPSTCRKRKNRTPSPSLDLDPSDVEWSTPTKRPRRCKAASATVQTTTPAPTTVQAATSAPAISQETPAAGTPEKKKKIKVRDTIEGSPERGSAEFNALSGTQRGVLTRMRNQRAQREEDLKQYRARMLKEKLDRERFERELNEGIANEEGDCASSAESFDEILDEETDPPSSEDLDGFKTPPEQIERSAALSVQSSPQEQVGNAFSREFVSRIQAPPT</sequence>
<organism evidence="1 2">
    <name type="scientific">Clonostachys rosea f. rosea IK726</name>
    <dbReference type="NCBI Taxonomy" id="1349383"/>
    <lineage>
        <taxon>Eukaryota</taxon>
        <taxon>Fungi</taxon>
        <taxon>Dikarya</taxon>
        <taxon>Ascomycota</taxon>
        <taxon>Pezizomycotina</taxon>
        <taxon>Sordariomycetes</taxon>
        <taxon>Hypocreomycetidae</taxon>
        <taxon>Hypocreales</taxon>
        <taxon>Bionectriaceae</taxon>
        <taxon>Clonostachys</taxon>
    </lineage>
</organism>
<dbReference type="Proteomes" id="UP000836387">
    <property type="component" value="Unassembled WGS sequence"/>
</dbReference>
<name>A0ACA9UVV8_BIOOC</name>
<accession>A0ACA9UVV8</accession>
<evidence type="ECO:0000313" key="2">
    <source>
        <dbReference type="Proteomes" id="UP000836387"/>
    </source>
</evidence>
<comment type="caution">
    <text evidence="1">The sequence shown here is derived from an EMBL/GenBank/DDBJ whole genome shotgun (WGS) entry which is preliminary data.</text>
</comment>
<dbReference type="EMBL" id="CADEHS020000698">
    <property type="protein sequence ID" value="CAG9957257.1"/>
    <property type="molecule type" value="Genomic_DNA"/>
</dbReference>
<reference evidence="1" key="2">
    <citation type="submission" date="2021-10" db="EMBL/GenBank/DDBJ databases">
        <authorList>
            <person name="Piombo E."/>
        </authorList>
    </citation>
    <scope>NUCLEOTIDE SEQUENCE</scope>
</reference>
<gene>
    <name evidence="1" type="ORF">CRV2_00019812</name>
</gene>
<protein>
    <submittedName>
        <fullName evidence="1">Uncharacterized protein</fullName>
    </submittedName>
</protein>
<proteinExistence type="predicted"/>
<evidence type="ECO:0000313" key="1">
    <source>
        <dbReference type="EMBL" id="CAG9957257.1"/>
    </source>
</evidence>